<dbReference type="EMBL" id="KV453911">
    <property type="protein sequence ID" value="ODV79583.1"/>
    <property type="molecule type" value="Genomic_DNA"/>
</dbReference>
<dbReference type="AlphaFoldDB" id="A0A1E4SJ99"/>
<evidence type="ECO:0008006" key="3">
    <source>
        <dbReference type="Google" id="ProtNLM"/>
    </source>
</evidence>
<dbReference type="SUPFAM" id="SSF82199">
    <property type="entry name" value="SET domain"/>
    <property type="match status" value="1"/>
</dbReference>
<evidence type="ECO:0000313" key="2">
    <source>
        <dbReference type="Proteomes" id="UP000094285"/>
    </source>
</evidence>
<dbReference type="Gene3D" id="3.90.1410.10">
    <property type="entry name" value="set domain protein methyltransferase, domain 1"/>
    <property type="match status" value="1"/>
</dbReference>
<name>A0A1E4SJ99_9ASCO</name>
<dbReference type="GeneID" id="30984304"/>
<dbReference type="RefSeq" id="XP_020064705.1">
    <property type="nucleotide sequence ID" value="XM_020210168.1"/>
</dbReference>
<gene>
    <name evidence="1" type="ORF">CANTADRAFT_5316</name>
</gene>
<dbReference type="STRING" id="984487.A0A1E4SJ99"/>
<keyword evidence="2" id="KW-1185">Reference proteome</keyword>
<dbReference type="InterPro" id="IPR046341">
    <property type="entry name" value="SET_dom_sf"/>
</dbReference>
<dbReference type="Proteomes" id="UP000094285">
    <property type="component" value="Unassembled WGS sequence"/>
</dbReference>
<dbReference type="OrthoDB" id="441812at2759"/>
<protein>
    <recommendedName>
        <fullName evidence="3">SET domain-containing protein</fullName>
    </recommendedName>
</protein>
<accession>A0A1E4SJ99</accession>
<proteinExistence type="predicted"/>
<organism evidence="1 2">
    <name type="scientific">Suhomyces tanzawaensis NRRL Y-17324</name>
    <dbReference type="NCBI Taxonomy" id="984487"/>
    <lineage>
        <taxon>Eukaryota</taxon>
        <taxon>Fungi</taxon>
        <taxon>Dikarya</taxon>
        <taxon>Ascomycota</taxon>
        <taxon>Saccharomycotina</taxon>
        <taxon>Pichiomycetes</taxon>
        <taxon>Debaryomycetaceae</taxon>
        <taxon>Suhomyces</taxon>
    </lineage>
</organism>
<sequence>MSIAKDTVIPGVSRNNVLQEWIEKNIIKLHPRLVIGKSELGGIGLQFEGVIDEELGEDEDLEVLRVPYDVTLDYMNLLPMLDGLKERDQNTSFEHQNVKESELIVNVLTVMEPHTETHILCCYVIAFYILRELSISGKYHLTSPLRIYDQYLDILLGTEVMGFPRKDESSDKFISSVIQEAQTCKFEYESFVESMNILYREKEIEFELILSFETFYQLSRAIRSRTLEIPHGIEQKDKEELEETFQELHIKEPDHDGKTATISNDKDFITNITLVPILDFANHFHNNNAYFDVDANSKAVLLKIKRSHLKHGKFEVTISYSPVESVGHFVRTYGFIPQIKTVNEVEQEEQVDHFQLLELYLQVEHEVLLKSKWLQIVPQVQLVLTPNDAYINLHDSNLPLLFDEDIQYNSKWPEVASAHFRRYNSIPDEVELDDAEIIDLLKHQEEAYDIINGVPPIGVTVKGEQITNDHAFDTTEEMITKCVAYIITLSRGLVNQKLSDDGCFGNVLDNVIELRNHTLQLLIRKHDSGKSILIPDHLAREEWSAYSTAPKQLALD</sequence>
<reference evidence="2" key="1">
    <citation type="submission" date="2016-05" db="EMBL/GenBank/DDBJ databases">
        <title>Comparative genomics of biotechnologically important yeasts.</title>
        <authorList>
            <consortium name="DOE Joint Genome Institute"/>
            <person name="Riley R."/>
            <person name="Haridas S."/>
            <person name="Wolfe K.H."/>
            <person name="Lopes M.R."/>
            <person name="Hittinger C.T."/>
            <person name="Goker M."/>
            <person name="Salamov A."/>
            <person name="Wisecaver J."/>
            <person name="Long T.M."/>
            <person name="Aerts A.L."/>
            <person name="Barry K."/>
            <person name="Choi C."/>
            <person name="Clum A."/>
            <person name="Coughlan A.Y."/>
            <person name="Deshpande S."/>
            <person name="Douglass A.P."/>
            <person name="Hanson S.J."/>
            <person name="Klenk H.-P."/>
            <person name="Labutti K."/>
            <person name="Lapidus A."/>
            <person name="Lindquist E."/>
            <person name="Lipzen A."/>
            <person name="Meier-Kolthoff J.P."/>
            <person name="Ohm R.A."/>
            <person name="Otillar R.P."/>
            <person name="Pangilinan J."/>
            <person name="Peng Y."/>
            <person name="Rokas A."/>
            <person name="Rosa C.A."/>
            <person name="Scheuner C."/>
            <person name="Sibirny A.A."/>
            <person name="Slot J.C."/>
            <person name="Stielow J.B."/>
            <person name="Sun H."/>
            <person name="Kurtzman C.P."/>
            <person name="Blackwell M."/>
            <person name="Grigoriev I.V."/>
            <person name="Jeffries T.W."/>
        </authorList>
    </citation>
    <scope>NUCLEOTIDE SEQUENCE [LARGE SCALE GENOMIC DNA]</scope>
    <source>
        <strain evidence="2">NRRL Y-17324</strain>
    </source>
</reference>
<evidence type="ECO:0000313" key="1">
    <source>
        <dbReference type="EMBL" id="ODV79583.1"/>
    </source>
</evidence>